<dbReference type="PROSITE" id="PS50011">
    <property type="entry name" value="PROTEIN_KINASE_DOM"/>
    <property type="match status" value="1"/>
</dbReference>
<dbReference type="GO" id="GO:0004674">
    <property type="term" value="F:protein serine/threonine kinase activity"/>
    <property type="evidence" value="ECO:0007669"/>
    <property type="project" value="UniProtKB-KW"/>
</dbReference>
<dbReference type="SMART" id="SM00220">
    <property type="entry name" value="S_TKc"/>
    <property type="match status" value="1"/>
</dbReference>
<evidence type="ECO:0000256" key="3">
    <source>
        <dbReference type="ARBA" id="ARBA00022679"/>
    </source>
</evidence>
<keyword evidence="10" id="KW-1185">Reference proteome</keyword>
<keyword evidence="6 7" id="KW-0067">ATP-binding</keyword>
<dbReference type="Gene3D" id="3.40.50.300">
    <property type="entry name" value="P-loop containing nucleotide triphosphate hydrolases"/>
    <property type="match status" value="1"/>
</dbReference>
<evidence type="ECO:0000256" key="1">
    <source>
        <dbReference type="ARBA" id="ARBA00022527"/>
    </source>
</evidence>
<dbReference type="PROSITE" id="PS00107">
    <property type="entry name" value="PROTEIN_KINASE_ATP"/>
    <property type="match status" value="1"/>
</dbReference>
<keyword evidence="1" id="KW-0723">Serine/threonine-protein kinase</keyword>
<gene>
    <name evidence="9" type="primary">stkP_2</name>
    <name evidence="9" type="ORF">Poly41_48510</name>
</gene>
<comment type="caution">
    <text evidence="9">The sequence shown here is derived from an EMBL/GenBank/DDBJ whole genome shotgun (WGS) entry which is preliminary data.</text>
</comment>
<keyword evidence="5 9" id="KW-0418">Kinase</keyword>
<evidence type="ECO:0000256" key="5">
    <source>
        <dbReference type="ARBA" id="ARBA00022777"/>
    </source>
</evidence>
<evidence type="ECO:0000256" key="6">
    <source>
        <dbReference type="ARBA" id="ARBA00022840"/>
    </source>
</evidence>
<dbReference type="EC" id="2.7.11.1" evidence="9"/>
<dbReference type="Proteomes" id="UP000319143">
    <property type="component" value="Unassembled WGS sequence"/>
</dbReference>
<keyword evidence="3 9" id="KW-0808">Transferase</keyword>
<dbReference type="InterPro" id="IPR000719">
    <property type="entry name" value="Prot_kinase_dom"/>
</dbReference>
<keyword evidence="4 7" id="KW-0547">Nucleotide-binding</keyword>
<dbReference type="Gene3D" id="1.10.510.10">
    <property type="entry name" value="Transferase(Phosphotransferase) domain 1"/>
    <property type="match status" value="1"/>
</dbReference>
<feature type="domain" description="Protein kinase" evidence="8">
    <location>
        <begin position="127"/>
        <end position="384"/>
    </location>
</feature>
<dbReference type="InterPro" id="IPR008271">
    <property type="entry name" value="Ser/Thr_kinase_AS"/>
</dbReference>
<feature type="binding site" evidence="7">
    <location>
        <position position="156"/>
    </location>
    <ligand>
        <name>ATP</name>
        <dbReference type="ChEBI" id="CHEBI:30616"/>
    </ligand>
</feature>
<dbReference type="CDD" id="cd14014">
    <property type="entry name" value="STKc_PknB_like"/>
    <property type="match status" value="1"/>
</dbReference>
<dbReference type="InterPro" id="IPR041664">
    <property type="entry name" value="AAA_16"/>
</dbReference>
<evidence type="ECO:0000313" key="9">
    <source>
        <dbReference type="EMBL" id="TWU33851.1"/>
    </source>
</evidence>
<keyword evidence="2" id="KW-0597">Phosphoprotein</keyword>
<accession>A0A5C6DDS3</accession>
<dbReference type="EMBL" id="SJPV01000009">
    <property type="protein sequence ID" value="TWU33851.1"/>
    <property type="molecule type" value="Genomic_DNA"/>
</dbReference>
<sequence length="1343" mass="151063">MRNDQENATRSYPFNSVQAVCQTFTMDWQSDSHQSLSGYLEKVNEATRSTLLRNLLQIDIERRRGEGHQPQAADYIATLPSQEALIRQEFAESTLWLGSSRSHPNDDTEAFAASVYEPPSARRLGDYHLVRELGQGGMGVVFEAVHAVRHDHTALKMLPKVDGERLHHFKNEFRSLANINHPNLLGLHSLESDGEQWFFTMDLFHGTDFIDFVRPNGKLDEARLRLALGQLVTGIMALHANYIIHRDLKPSNVMVSQDGHLVLLDFGLVLHFNEDDQSAESLQIAGTPAYMSPEQARGESVRPSCDWYALGVMLYEALTGHLPFRRNTLRVMHDKQTQDAPAIPDSDNLPTDLCNLCMALLARHGDDRPDAMEIARVVSTQTAMAKSSTSTAGDRIIGRDQQLQDLNRALETLNETQSPVVVFVSGRSGEGKTTLSNAFLNPLFNDPAYAVMAGRCYDRESVPFKALDSTIDAMCGYLHSLPPEEVAAFLPPDMAFLKRLFPIFQRLDAVSTGPSIRMDDLEEREVRRRATAALRQLFCRISSRKPVILFTDDLQWGDSDSAEILLQVLKPPAAPRILFLGTYRSDEADDSPFLRAWGEFGKARDINIEPRNIAVSPFTVEECTQLVIDLLHQDTERIRQRSAEIHQETGGNPFFLTELIGCFDPHADSFRPQPIQDVIADRLNRLPAESTRLLNVISVSGRALDMEEASSVAGHDVMPVSTLMRMRSERLIRFLGPETARSVDTYHDCIRETLLAEMEESTKQTLHRDLACFIESASGGLSPSQLEQFEEGILDTQAAITSHRVFDLSFHFDAAGDKRNGCAYAFLAAEQARRQFALDVAATQYALALENGEYLKSAAVRRIQFSLGEISTLLANYPDADAALTEAHRLAEDPLDQYEIELLQGRLLIADCHYGASAERYTKTLRSLNVRVPRTKLGLVFGIMKSAAVQALHTLARYPRRTSRTATRRELLIIQLLDGLIMSVWFRSTPTLFWCHLISMNRAEALGRSEAVHDSYSYHSAFLAPIGLQKRGFRYADRALEAVEEGDLSSLLMNHFARGVGLYCVARFEECQQIHTAGLQLIERTGDMFKAMIMRLHIALSDYRLGNLEPALETTLDAFHASVRLGDFNTAHDFINVTAMVTRGAFRFEEMKAALVAIPDNYQATNQGLQAEARWHLYHGRTREGVEFAQQGFDLAKKHLVINHISMPNFPLLLEALRLHAETVRADDRAEADRLIKRGYKLARWGVRITEKFPDYPNTLREMGHYYAMRGKMKKALKVTEKSCRIAERQQARLELALSESACSQYRYKLGISGSAEVERAQEAVATFSRTVDQIRQKYPLLS</sequence>
<dbReference type="Pfam" id="PF00069">
    <property type="entry name" value="Pkinase"/>
    <property type="match status" value="1"/>
</dbReference>
<evidence type="ECO:0000259" key="8">
    <source>
        <dbReference type="PROSITE" id="PS50011"/>
    </source>
</evidence>
<dbReference type="PANTHER" id="PTHR24351">
    <property type="entry name" value="RIBOSOMAL PROTEIN S6 KINASE"/>
    <property type="match status" value="1"/>
</dbReference>
<evidence type="ECO:0000256" key="4">
    <source>
        <dbReference type="ARBA" id="ARBA00022741"/>
    </source>
</evidence>
<dbReference type="InterPro" id="IPR011009">
    <property type="entry name" value="Kinase-like_dom_sf"/>
</dbReference>
<dbReference type="InterPro" id="IPR027417">
    <property type="entry name" value="P-loop_NTPase"/>
</dbReference>
<dbReference type="InterPro" id="IPR017441">
    <property type="entry name" value="Protein_kinase_ATP_BS"/>
</dbReference>
<evidence type="ECO:0000256" key="2">
    <source>
        <dbReference type="ARBA" id="ARBA00022553"/>
    </source>
</evidence>
<dbReference type="Pfam" id="PF13191">
    <property type="entry name" value="AAA_16"/>
    <property type="match status" value="1"/>
</dbReference>
<evidence type="ECO:0000256" key="7">
    <source>
        <dbReference type="PROSITE-ProRule" id="PRU10141"/>
    </source>
</evidence>
<dbReference type="InterPro" id="IPR011990">
    <property type="entry name" value="TPR-like_helical_dom_sf"/>
</dbReference>
<dbReference type="GO" id="GO:0005524">
    <property type="term" value="F:ATP binding"/>
    <property type="evidence" value="ECO:0007669"/>
    <property type="project" value="UniProtKB-UniRule"/>
</dbReference>
<organism evidence="9 10">
    <name type="scientific">Novipirellula artificiosorum</name>
    <dbReference type="NCBI Taxonomy" id="2528016"/>
    <lineage>
        <taxon>Bacteria</taxon>
        <taxon>Pseudomonadati</taxon>
        <taxon>Planctomycetota</taxon>
        <taxon>Planctomycetia</taxon>
        <taxon>Pirellulales</taxon>
        <taxon>Pirellulaceae</taxon>
        <taxon>Novipirellula</taxon>
    </lineage>
</organism>
<proteinExistence type="predicted"/>
<dbReference type="SUPFAM" id="SSF52540">
    <property type="entry name" value="P-loop containing nucleoside triphosphate hydrolases"/>
    <property type="match status" value="1"/>
</dbReference>
<reference evidence="9 10" key="1">
    <citation type="submission" date="2019-02" db="EMBL/GenBank/DDBJ databases">
        <title>Deep-cultivation of Planctomycetes and their phenomic and genomic characterization uncovers novel biology.</title>
        <authorList>
            <person name="Wiegand S."/>
            <person name="Jogler M."/>
            <person name="Boedeker C."/>
            <person name="Pinto D."/>
            <person name="Vollmers J."/>
            <person name="Rivas-Marin E."/>
            <person name="Kohn T."/>
            <person name="Peeters S.H."/>
            <person name="Heuer A."/>
            <person name="Rast P."/>
            <person name="Oberbeckmann S."/>
            <person name="Bunk B."/>
            <person name="Jeske O."/>
            <person name="Meyerdierks A."/>
            <person name="Storesund J.E."/>
            <person name="Kallscheuer N."/>
            <person name="Luecker S."/>
            <person name="Lage O.M."/>
            <person name="Pohl T."/>
            <person name="Merkel B.J."/>
            <person name="Hornburger P."/>
            <person name="Mueller R.-W."/>
            <person name="Bruemmer F."/>
            <person name="Labrenz M."/>
            <person name="Spormann A.M."/>
            <person name="Op Den Camp H."/>
            <person name="Overmann J."/>
            <person name="Amann R."/>
            <person name="Jetten M.S.M."/>
            <person name="Mascher T."/>
            <person name="Medema M.H."/>
            <person name="Devos D.P."/>
            <person name="Kaster A.-K."/>
            <person name="Ovreas L."/>
            <person name="Rohde M."/>
            <person name="Galperin M.Y."/>
            <person name="Jogler C."/>
        </authorList>
    </citation>
    <scope>NUCLEOTIDE SEQUENCE [LARGE SCALE GENOMIC DNA]</scope>
    <source>
        <strain evidence="9 10">Poly41</strain>
    </source>
</reference>
<dbReference type="SUPFAM" id="SSF56112">
    <property type="entry name" value="Protein kinase-like (PK-like)"/>
    <property type="match status" value="1"/>
</dbReference>
<name>A0A5C6DDS3_9BACT</name>
<evidence type="ECO:0000313" key="10">
    <source>
        <dbReference type="Proteomes" id="UP000319143"/>
    </source>
</evidence>
<dbReference type="PROSITE" id="PS00108">
    <property type="entry name" value="PROTEIN_KINASE_ST"/>
    <property type="match status" value="1"/>
</dbReference>
<protein>
    <submittedName>
        <fullName evidence="9">Serine/threonine-protein kinase StkP</fullName>
        <ecNumber evidence="9">2.7.11.1</ecNumber>
    </submittedName>
</protein>
<dbReference type="Gene3D" id="1.25.40.10">
    <property type="entry name" value="Tetratricopeptide repeat domain"/>
    <property type="match status" value="1"/>
</dbReference>